<dbReference type="EC" id="1.1.1.205" evidence="13 19"/>
<dbReference type="PROSITE" id="PS51371">
    <property type="entry name" value="CBS"/>
    <property type="match status" value="2"/>
</dbReference>
<feature type="binding site" evidence="13">
    <location>
        <position position="301"/>
    </location>
    <ligand>
        <name>IMP</name>
        <dbReference type="ChEBI" id="CHEBI:58053"/>
    </ligand>
</feature>
<feature type="binding site" description="in other chain" evidence="13 16">
    <location>
        <position position="298"/>
    </location>
    <ligand>
        <name>K(+)</name>
        <dbReference type="ChEBI" id="CHEBI:29103"/>
        <note>ligand shared between two tetrameric partners</note>
    </ligand>
</feature>
<reference evidence="21" key="1">
    <citation type="submission" date="2017-03" db="EMBL/GenBank/DDBJ databases">
        <authorList>
            <consortium name="AG Boll"/>
        </authorList>
    </citation>
    <scope>NUCLEOTIDE SEQUENCE [LARGE SCALE GENOMIC DNA]</scope>
    <source>
        <strain evidence="21">Chol</strain>
    </source>
</reference>
<comment type="function">
    <text evidence="13">Catalyzes the conversion of inosine 5'-phosphate (IMP) to xanthosine 5'-phosphate (XMP), the first committed and rate-limiting step in the de novo synthesis of guanine nucleotides, and therefore plays an important role in the regulation of cell growth.</text>
</comment>
<comment type="caution">
    <text evidence="13">Lacks conserved residue(s) required for the propagation of feature annotation.</text>
</comment>
<keyword evidence="7 13" id="KW-0658">Purine biosynthesis</keyword>
<feature type="binding site" evidence="13">
    <location>
        <position position="470"/>
    </location>
    <ligand>
        <name>K(+)</name>
        <dbReference type="ChEBI" id="CHEBI:29103"/>
        <note>ligand shared between two tetrameric partners</note>
    </ligand>
</feature>
<feature type="binding site" evidence="15">
    <location>
        <begin position="246"/>
        <end position="248"/>
    </location>
    <ligand>
        <name>NAD(+)</name>
        <dbReference type="ChEBI" id="CHEBI:57540"/>
    </ligand>
</feature>
<evidence type="ECO:0000256" key="15">
    <source>
        <dbReference type="PIRSR" id="PIRSR000130-3"/>
    </source>
</evidence>
<feature type="binding site" evidence="13">
    <location>
        <begin position="359"/>
        <end position="360"/>
    </location>
    <ligand>
        <name>IMP</name>
        <dbReference type="ChEBI" id="CHEBI:58053"/>
    </ligand>
</feature>
<feature type="binding site" description="in other chain" evidence="13 16">
    <location>
        <position position="303"/>
    </location>
    <ligand>
        <name>K(+)</name>
        <dbReference type="ChEBI" id="CHEBI:29103"/>
        <note>ligand shared between two tetrameric partners</note>
    </ligand>
</feature>
<evidence type="ECO:0000256" key="2">
    <source>
        <dbReference type="ARBA" id="ARBA00005502"/>
    </source>
</evidence>
<evidence type="ECO:0000256" key="1">
    <source>
        <dbReference type="ARBA" id="ARBA00001958"/>
    </source>
</evidence>
<evidence type="ECO:0000256" key="19">
    <source>
        <dbReference type="RuleBase" id="RU003928"/>
    </source>
</evidence>
<comment type="subunit">
    <text evidence="3 13">Homotetramer.</text>
</comment>
<feature type="binding site" evidence="13">
    <location>
        <position position="468"/>
    </location>
    <ligand>
        <name>K(+)</name>
        <dbReference type="ChEBI" id="CHEBI:29103"/>
        <note>ligand shared between two tetrameric partners</note>
    </ligand>
</feature>
<dbReference type="Pfam" id="PF00478">
    <property type="entry name" value="IMPDH"/>
    <property type="match status" value="1"/>
</dbReference>
<dbReference type="AlphaFoldDB" id="A0A7Z7MVP0"/>
<comment type="pathway">
    <text evidence="13 19">Purine metabolism; XMP biosynthesis via de novo pathway; XMP from IMP: step 1/1.</text>
</comment>
<dbReference type="NCBIfam" id="TIGR01302">
    <property type="entry name" value="IMP_dehydrog"/>
    <property type="match status" value="1"/>
</dbReference>
<evidence type="ECO:0000259" key="20">
    <source>
        <dbReference type="PROSITE" id="PS51371"/>
    </source>
</evidence>
<dbReference type="HAMAP" id="MF_01964">
    <property type="entry name" value="IMPDH"/>
    <property type="match status" value="1"/>
</dbReference>
<evidence type="ECO:0000256" key="14">
    <source>
        <dbReference type="PIRSR" id="PIRSR000130-1"/>
    </source>
</evidence>
<dbReference type="SUPFAM" id="SSF54631">
    <property type="entry name" value="CBS-domain pair"/>
    <property type="match status" value="1"/>
</dbReference>
<dbReference type="PANTHER" id="PTHR11911">
    <property type="entry name" value="INOSINE-5-MONOPHOSPHATE DEHYDROGENASE RELATED"/>
    <property type="match status" value="1"/>
</dbReference>
<keyword evidence="10 13" id="KW-0520">NAD</keyword>
<evidence type="ECO:0000256" key="9">
    <source>
        <dbReference type="ARBA" id="ARBA00023002"/>
    </source>
</evidence>
<keyword evidence="5" id="KW-0677">Repeat</keyword>
<evidence type="ECO:0000256" key="6">
    <source>
        <dbReference type="ARBA" id="ARBA00022749"/>
    </source>
</evidence>
<dbReference type="InterPro" id="IPR013785">
    <property type="entry name" value="Aldolase_TIM"/>
</dbReference>
<dbReference type="Pfam" id="PF00571">
    <property type="entry name" value="CBS"/>
    <property type="match status" value="2"/>
</dbReference>
<dbReference type="CDD" id="cd04601">
    <property type="entry name" value="CBS_pair_IMPDH"/>
    <property type="match status" value="1"/>
</dbReference>
<feature type="binding site" description="in other chain" evidence="13 16">
    <location>
        <position position="300"/>
    </location>
    <ligand>
        <name>K(+)</name>
        <dbReference type="ChEBI" id="CHEBI:29103"/>
        <note>ligand shared between two tetrameric partners</note>
    </ligand>
</feature>
<accession>A0A7Z7MVP0</accession>
<feature type="binding site" evidence="13 15">
    <location>
        <begin position="296"/>
        <end position="298"/>
    </location>
    <ligand>
        <name>NAD(+)</name>
        <dbReference type="ChEBI" id="CHEBI:57540"/>
    </ligand>
</feature>
<feature type="active site" description="Proton acceptor" evidence="13 14">
    <location>
        <position position="399"/>
    </location>
</feature>
<dbReference type="GO" id="GO:0006177">
    <property type="term" value="P:GMP biosynthetic process"/>
    <property type="evidence" value="ECO:0007669"/>
    <property type="project" value="UniProtKB-UniRule"/>
</dbReference>
<dbReference type="GO" id="GO:0000166">
    <property type="term" value="F:nucleotide binding"/>
    <property type="evidence" value="ECO:0007669"/>
    <property type="project" value="UniProtKB-UniRule"/>
</dbReference>
<evidence type="ECO:0000256" key="16">
    <source>
        <dbReference type="PIRSR" id="PIRSR000130-4"/>
    </source>
</evidence>
<dbReference type="GO" id="GO:0006183">
    <property type="term" value="P:GTP biosynthetic process"/>
    <property type="evidence" value="ECO:0007669"/>
    <property type="project" value="TreeGrafter"/>
</dbReference>
<keyword evidence="6 13" id="KW-0332">GMP biosynthesis</keyword>
<dbReference type="InterPro" id="IPR015875">
    <property type="entry name" value="IMP_DH/GMP_Rdtase_CS"/>
</dbReference>
<evidence type="ECO:0000256" key="17">
    <source>
        <dbReference type="PROSITE-ProRule" id="PRU00703"/>
    </source>
</evidence>
<dbReference type="InterPro" id="IPR005990">
    <property type="entry name" value="IMP_DH"/>
</dbReference>
<dbReference type="InterPro" id="IPR001093">
    <property type="entry name" value="IMP_DH_GMPRt"/>
</dbReference>
<sequence length="486" mass="51978">MRVLHKALTFDDVLLVPAHSSILPRDASLDTQLTRNIRLRMPLVSAAMDTVTESRLAITLAQEGGIGIIHKNLSPKAQAAEVAKVKRYEAGVLKDPITVPPTMSVRDVLALTRLHRFSGLPVIENGRVVGIVTNRDLRFETNLDQPVQNIMTPQARLITVKEGTSREEAKALMHRHRIERVLVINDDFELRGLITVKDILKASEYPNACKDGHDRLRVGAALGVGSGTEERAELLVEAGVDVLVVDTAHGHSQGVLDRVQWVKKNFPQIDVIGGNIATADAARALVDHGADGVKVGIGPGSICTTRIIAGVGMPQISAIDNVARALAGTGVPMIADGGIRYSGDIAKAIAAGANAVMLGGLFAGTEEAPGETVLYQGRSYKAYRGMGSLGAMKEGAADRYFQESDANVEKLVPEGIEGRVPYKGLVGAVIHQLMGGLRASMGYVGCASIDEMRERAAFVEITSAGIRESHVHDVQITKEAPNYHVD</sequence>
<proteinExistence type="inferred from homology"/>
<dbReference type="EMBL" id="LT837803">
    <property type="protein sequence ID" value="SMB28238.1"/>
    <property type="molecule type" value="Genomic_DNA"/>
</dbReference>
<comment type="similarity">
    <text evidence="2 13 18">Belongs to the IMPDH/GMPR family.</text>
</comment>
<dbReference type="SMART" id="SM00116">
    <property type="entry name" value="CBS"/>
    <property type="match status" value="2"/>
</dbReference>
<dbReference type="SUPFAM" id="SSF51412">
    <property type="entry name" value="Inosine monophosphate dehydrogenase (IMPDH)"/>
    <property type="match status" value="1"/>
</dbReference>
<dbReference type="InterPro" id="IPR046342">
    <property type="entry name" value="CBS_dom_sf"/>
</dbReference>
<feature type="active site" description="Thioimidate intermediate" evidence="13 14">
    <location>
        <position position="303"/>
    </location>
</feature>
<evidence type="ECO:0000256" key="4">
    <source>
        <dbReference type="ARBA" id="ARBA00022723"/>
    </source>
</evidence>
<gene>
    <name evidence="13 21" type="primary">guaB</name>
    <name evidence="21" type="ORF">SDENCHOL_20597</name>
</gene>
<evidence type="ECO:0000256" key="7">
    <source>
        <dbReference type="ARBA" id="ARBA00022755"/>
    </source>
</evidence>
<evidence type="ECO:0000256" key="18">
    <source>
        <dbReference type="RuleBase" id="RU003927"/>
    </source>
</evidence>
<dbReference type="InterPro" id="IPR000644">
    <property type="entry name" value="CBS_dom"/>
</dbReference>
<feature type="binding site" evidence="13">
    <location>
        <begin position="336"/>
        <end position="338"/>
    </location>
    <ligand>
        <name>IMP</name>
        <dbReference type="ChEBI" id="CHEBI:58053"/>
    </ligand>
</feature>
<name>A0A7Z7MVP0_9PROT</name>
<feature type="binding site" evidence="13">
    <location>
        <position position="469"/>
    </location>
    <ligand>
        <name>K(+)</name>
        <dbReference type="ChEBI" id="CHEBI:29103"/>
        <note>ligand shared between two tetrameric partners</note>
    </ligand>
</feature>
<dbReference type="PIRSF" id="PIRSF000130">
    <property type="entry name" value="IMPDH"/>
    <property type="match status" value="1"/>
</dbReference>
<dbReference type="CDD" id="cd00381">
    <property type="entry name" value="IMPDH"/>
    <property type="match status" value="1"/>
</dbReference>
<feature type="binding site" evidence="13">
    <location>
        <begin position="383"/>
        <end position="387"/>
    </location>
    <ligand>
        <name>IMP</name>
        <dbReference type="ChEBI" id="CHEBI:58053"/>
    </ligand>
</feature>
<dbReference type="Gene3D" id="3.20.20.70">
    <property type="entry name" value="Aldolase class I"/>
    <property type="match status" value="1"/>
</dbReference>
<feature type="binding site" evidence="13">
    <location>
        <position position="414"/>
    </location>
    <ligand>
        <name>IMP</name>
        <dbReference type="ChEBI" id="CHEBI:58053"/>
    </ligand>
</feature>
<dbReference type="GO" id="GO:0003938">
    <property type="term" value="F:IMP dehydrogenase activity"/>
    <property type="evidence" value="ECO:0007669"/>
    <property type="project" value="UniProtKB-UniRule"/>
</dbReference>
<dbReference type="Proteomes" id="UP000242886">
    <property type="component" value="Chromosome SDENCHOL"/>
</dbReference>
<keyword evidence="9 13" id="KW-0560">Oxidoreductase</keyword>
<evidence type="ECO:0000313" key="22">
    <source>
        <dbReference type="Proteomes" id="UP000242886"/>
    </source>
</evidence>
<evidence type="ECO:0000256" key="11">
    <source>
        <dbReference type="ARBA" id="ARBA00023122"/>
    </source>
</evidence>
<dbReference type="GO" id="GO:0046872">
    <property type="term" value="F:metal ion binding"/>
    <property type="evidence" value="ECO:0007669"/>
    <property type="project" value="UniProtKB-UniRule"/>
</dbReference>
<keyword evidence="22" id="KW-1185">Reference proteome</keyword>
<keyword evidence="4 13" id="KW-0479">Metal-binding</keyword>
<evidence type="ECO:0000256" key="8">
    <source>
        <dbReference type="ARBA" id="ARBA00022958"/>
    </source>
</evidence>
<comment type="activity regulation">
    <text evidence="13">Mycophenolic acid (MPA) is a non-competitive inhibitor that prevents formation of the closed enzyme conformation by binding to the same site as the amobile flap. In contrast, mizoribine monophosphate (MZP) is a competitive inhibitor that induces the closed conformation. MPA is a potent inhibitor of mammalian IMPDHs but a poor inhibitor of the bacterial enzymes. MZP is a more potent inhibitor of bacterial IMPDH.</text>
</comment>
<protein>
    <recommendedName>
        <fullName evidence="13 19">Inosine-5'-monophosphate dehydrogenase</fullName>
        <shortName evidence="13">IMP dehydrogenase</shortName>
        <shortName evidence="13">IMPD</shortName>
        <shortName evidence="13">IMPDH</shortName>
        <ecNumber evidence="13 19">1.1.1.205</ecNumber>
    </recommendedName>
</protein>
<keyword evidence="11 17" id="KW-0129">CBS domain</keyword>
<comment type="cofactor">
    <cofactor evidence="1 13">
        <name>K(+)</name>
        <dbReference type="ChEBI" id="CHEBI:29103"/>
    </cofactor>
</comment>
<evidence type="ECO:0000313" key="21">
    <source>
        <dbReference type="EMBL" id="SMB28238.1"/>
    </source>
</evidence>
<organism evidence="21 22">
    <name type="scientific">Sterolibacterium denitrificans</name>
    <dbReference type="NCBI Taxonomy" id="157592"/>
    <lineage>
        <taxon>Bacteria</taxon>
        <taxon>Pseudomonadati</taxon>
        <taxon>Pseudomonadota</taxon>
        <taxon>Betaproteobacteria</taxon>
        <taxon>Nitrosomonadales</taxon>
        <taxon>Sterolibacteriaceae</taxon>
        <taxon>Sterolibacterium</taxon>
    </lineage>
</organism>
<evidence type="ECO:0000256" key="13">
    <source>
        <dbReference type="HAMAP-Rule" id="MF_01964"/>
    </source>
</evidence>
<dbReference type="FunFam" id="3.20.20.70:FF:000003">
    <property type="entry name" value="GMP reductase"/>
    <property type="match status" value="1"/>
</dbReference>
<feature type="domain" description="CBS" evidence="20">
    <location>
        <begin position="92"/>
        <end position="147"/>
    </location>
</feature>
<dbReference type="PROSITE" id="PS00487">
    <property type="entry name" value="IMP_DH_GMP_RED"/>
    <property type="match status" value="1"/>
</dbReference>
<feature type="domain" description="CBS" evidence="20">
    <location>
        <begin position="151"/>
        <end position="209"/>
    </location>
</feature>
<dbReference type="RefSeq" id="WP_154717081.1">
    <property type="nucleotide sequence ID" value="NZ_LT837803.1"/>
</dbReference>
<evidence type="ECO:0000256" key="12">
    <source>
        <dbReference type="ARBA" id="ARBA00048028"/>
    </source>
</evidence>
<feature type="binding site" evidence="13">
    <location>
        <position position="246"/>
    </location>
    <ligand>
        <name>NAD(+)</name>
        <dbReference type="ChEBI" id="CHEBI:57540"/>
    </ligand>
</feature>
<comment type="catalytic activity">
    <reaction evidence="12 13 19">
        <text>IMP + NAD(+) + H2O = XMP + NADH + H(+)</text>
        <dbReference type="Rhea" id="RHEA:11708"/>
        <dbReference type="ChEBI" id="CHEBI:15377"/>
        <dbReference type="ChEBI" id="CHEBI:15378"/>
        <dbReference type="ChEBI" id="CHEBI:57464"/>
        <dbReference type="ChEBI" id="CHEBI:57540"/>
        <dbReference type="ChEBI" id="CHEBI:57945"/>
        <dbReference type="ChEBI" id="CHEBI:58053"/>
        <dbReference type="EC" id="1.1.1.205"/>
    </reaction>
</comment>
<keyword evidence="8 13" id="KW-0630">Potassium</keyword>
<dbReference type="SMART" id="SM01240">
    <property type="entry name" value="IMPDH"/>
    <property type="match status" value="1"/>
</dbReference>
<evidence type="ECO:0000256" key="5">
    <source>
        <dbReference type="ARBA" id="ARBA00022737"/>
    </source>
</evidence>
<evidence type="ECO:0000256" key="10">
    <source>
        <dbReference type="ARBA" id="ARBA00023027"/>
    </source>
</evidence>
<dbReference type="UniPathway" id="UPA00601">
    <property type="reaction ID" value="UER00295"/>
</dbReference>
<evidence type="ECO:0000256" key="3">
    <source>
        <dbReference type="ARBA" id="ARBA00011881"/>
    </source>
</evidence>
<dbReference type="PANTHER" id="PTHR11911:SF111">
    <property type="entry name" value="INOSINE-5'-MONOPHOSPHATE DEHYDROGENASE"/>
    <property type="match status" value="1"/>
</dbReference>